<organism evidence="1 2">
    <name type="scientific">Vreelandella olivaria</name>
    <dbReference type="NCBI Taxonomy" id="390919"/>
    <lineage>
        <taxon>Bacteria</taxon>
        <taxon>Pseudomonadati</taxon>
        <taxon>Pseudomonadota</taxon>
        <taxon>Gammaproteobacteria</taxon>
        <taxon>Oceanospirillales</taxon>
        <taxon>Halomonadaceae</taxon>
        <taxon>Vreelandella</taxon>
    </lineage>
</organism>
<gene>
    <name evidence="1" type="ORF">HORIV_30740</name>
</gene>
<evidence type="ECO:0000313" key="2">
    <source>
        <dbReference type="Proteomes" id="UP000289555"/>
    </source>
</evidence>
<dbReference type="SUPFAM" id="SSF53383">
    <property type="entry name" value="PLP-dependent transferases"/>
    <property type="match status" value="1"/>
</dbReference>
<reference evidence="2" key="1">
    <citation type="journal article" date="2019" name="Microbiol. Resour. Announc.">
        <title>Complete Genome Sequence of Halomonas olivaria, a Moderately Halophilic Bacterium Isolated from Olive Processing Effluents, Obtained by Nanopore Sequencing.</title>
        <authorList>
            <person name="Nagata S."/>
            <person name="Ii K.M."/>
            <person name="Tsukimi T."/>
            <person name="Miura M.C."/>
            <person name="Galipon J."/>
            <person name="Arakawa K."/>
        </authorList>
    </citation>
    <scope>NUCLEOTIDE SEQUENCE [LARGE SCALE GENOMIC DNA]</scope>
    <source>
        <strain evidence="2">TYRC17</strain>
    </source>
</reference>
<sequence>MQARRKTLAPPGLTLVVVRDDLLGKAQANIPSLFDYQMLAEAGSMVNTPPLTLGIWPAWYFSG</sequence>
<keyword evidence="2" id="KW-1185">Reference proteome</keyword>
<dbReference type="EMBL" id="AP019416">
    <property type="protein sequence ID" value="BBI50653.1"/>
    <property type="molecule type" value="Genomic_DNA"/>
</dbReference>
<dbReference type="Gene3D" id="3.40.640.10">
    <property type="entry name" value="Type I PLP-dependent aspartate aminotransferase-like (Major domain)"/>
    <property type="match status" value="1"/>
</dbReference>
<protein>
    <submittedName>
        <fullName evidence="1">Uncharacterized protein</fullName>
    </submittedName>
</protein>
<dbReference type="Proteomes" id="UP000289555">
    <property type="component" value="Chromosome"/>
</dbReference>
<name>A0ABN5X0M3_9GAMM</name>
<dbReference type="InterPro" id="IPR015421">
    <property type="entry name" value="PyrdxlP-dep_Trfase_major"/>
</dbReference>
<proteinExistence type="predicted"/>
<accession>A0ABN5X0M3</accession>
<dbReference type="InterPro" id="IPR015424">
    <property type="entry name" value="PyrdxlP-dep_Trfase"/>
</dbReference>
<evidence type="ECO:0000313" key="1">
    <source>
        <dbReference type="EMBL" id="BBI50653.1"/>
    </source>
</evidence>